<dbReference type="InterPro" id="IPR005534">
    <property type="entry name" value="Curli_assmbl/transp-comp_CsgG"/>
</dbReference>
<keyword evidence="2" id="KW-0732">Signal</keyword>
<dbReference type="EMBL" id="CZQD01000053">
    <property type="protein sequence ID" value="CUS57935.1"/>
    <property type="molecule type" value="Genomic_DNA"/>
</dbReference>
<evidence type="ECO:0000256" key="5">
    <source>
        <dbReference type="ARBA" id="ARBA00023288"/>
    </source>
</evidence>
<dbReference type="Pfam" id="PF03783">
    <property type="entry name" value="CsgG"/>
    <property type="match status" value="1"/>
</dbReference>
<accession>A0A160U172</accession>
<reference evidence="6" key="1">
    <citation type="submission" date="2015-10" db="EMBL/GenBank/DDBJ databases">
        <authorList>
            <person name="Gilbert D.G."/>
        </authorList>
    </citation>
    <scope>NUCLEOTIDE SEQUENCE</scope>
</reference>
<organism evidence="6">
    <name type="scientific">hydrothermal vent metagenome</name>
    <dbReference type="NCBI Taxonomy" id="652676"/>
    <lineage>
        <taxon>unclassified sequences</taxon>
        <taxon>metagenomes</taxon>
        <taxon>ecological metagenomes</taxon>
    </lineage>
</organism>
<evidence type="ECO:0000256" key="1">
    <source>
        <dbReference type="ARBA" id="ARBA00022475"/>
    </source>
</evidence>
<name>A0A160U172_9ZZZZ</name>
<protein>
    <submittedName>
        <fullName evidence="6">Possible transcription activator protein hfaB</fullName>
    </submittedName>
</protein>
<dbReference type="Gene3D" id="3.40.50.10610">
    <property type="entry name" value="ABC-type transport auxiliary lipoprotein component"/>
    <property type="match status" value="1"/>
</dbReference>
<keyword evidence="1" id="KW-1003">Cell membrane</keyword>
<evidence type="ECO:0000256" key="4">
    <source>
        <dbReference type="ARBA" id="ARBA00023139"/>
    </source>
</evidence>
<gene>
    <name evidence="6" type="ORF">MGWOODY_Hyp420</name>
</gene>
<evidence type="ECO:0000256" key="2">
    <source>
        <dbReference type="ARBA" id="ARBA00022729"/>
    </source>
</evidence>
<evidence type="ECO:0000256" key="3">
    <source>
        <dbReference type="ARBA" id="ARBA00023136"/>
    </source>
</evidence>
<dbReference type="PANTHER" id="PTHR41164:SF1">
    <property type="entry name" value="CURLI PRODUCTION ASSEMBLY_TRANSPORT COMPONENT CSGG"/>
    <property type="match status" value="1"/>
</dbReference>
<dbReference type="GO" id="GO:0030288">
    <property type="term" value="C:outer membrane-bounded periplasmic space"/>
    <property type="evidence" value="ECO:0007669"/>
    <property type="project" value="InterPro"/>
</dbReference>
<proteinExistence type="predicted"/>
<sequence>MTYRKAFRTFLIGAGLVFSTACTSMEGIVSNPDYLSTGAIVEDSSTAYSGQLSCMKWSTPAEKPRIAVGDIRDMTGRFSTFEGAVATQGASLMVMSAVSQAGFPLAERLDTAVAEQELEFANNRLISEAGEPTEDYRKVFTGSIAGSDYILLGGITELNFNVHSDVREARIGPVVGGERHYAMTVALDLRLVNATDLSVVNLVSQRKIIRGREIRAGVFEFIGDTTIDIGMGERAQEPVHTAIRTIIESAVFDLVSGIAGPSAQACSQAEFVMSDVPAFQQTNH</sequence>
<dbReference type="AlphaFoldDB" id="A0A160U172"/>
<keyword evidence="5" id="KW-0449">Lipoprotein</keyword>
<evidence type="ECO:0000313" key="6">
    <source>
        <dbReference type="EMBL" id="CUS57935.1"/>
    </source>
</evidence>
<keyword evidence="4" id="KW-0564">Palmitate</keyword>
<dbReference type="PROSITE" id="PS51257">
    <property type="entry name" value="PROKAR_LIPOPROTEIN"/>
    <property type="match status" value="1"/>
</dbReference>
<keyword evidence="3" id="KW-0472">Membrane</keyword>
<dbReference type="PANTHER" id="PTHR41164">
    <property type="entry name" value="CURLI PRODUCTION ASSEMBLY/TRANSPORT COMPONENT CSGG"/>
    <property type="match status" value="1"/>
</dbReference>